<name>A0ABN8QTV9_9CNID</name>
<feature type="coiled-coil region" evidence="1">
    <location>
        <begin position="10"/>
        <end position="88"/>
    </location>
</feature>
<accession>A0ABN8QTV9</accession>
<evidence type="ECO:0000313" key="2">
    <source>
        <dbReference type="EMBL" id="CAH3168789.1"/>
    </source>
</evidence>
<organism evidence="2 3">
    <name type="scientific">Porites lobata</name>
    <dbReference type="NCBI Taxonomy" id="104759"/>
    <lineage>
        <taxon>Eukaryota</taxon>
        <taxon>Metazoa</taxon>
        <taxon>Cnidaria</taxon>
        <taxon>Anthozoa</taxon>
        <taxon>Hexacorallia</taxon>
        <taxon>Scleractinia</taxon>
        <taxon>Fungiina</taxon>
        <taxon>Poritidae</taxon>
        <taxon>Porites</taxon>
    </lineage>
</organism>
<dbReference type="Proteomes" id="UP001159405">
    <property type="component" value="Unassembled WGS sequence"/>
</dbReference>
<dbReference type="EMBL" id="CALNXK010000146">
    <property type="protein sequence ID" value="CAH3168789.1"/>
    <property type="molecule type" value="Genomic_DNA"/>
</dbReference>
<comment type="caution">
    <text evidence="2">The sequence shown here is derived from an EMBL/GenBank/DDBJ whole genome shotgun (WGS) entry which is preliminary data.</text>
</comment>
<proteinExistence type="predicted"/>
<evidence type="ECO:0000313" key="3">
    <source>
        <dbReference type="Proteomes" id="UP001159405"/>
    </source>
</evidence>
<gene>
    <name evidence="2" type="ORF">PLOB_00009412</name>
</gene>
<keyword evidence="1" id="KW-0175">Coiled coil</keyword>
<evidence type="ECO:0000256" key="1">
    <source>
        <dbReference type="SAM" id="Coils"/>
    </source>
</evidence>
<reference evidence="2 3" key="1">
    <citation type="submission" date="2022-05" db="EMBL/GenBank/DDBJ databases">
        <authorList>
            <consortium name="Genoscope - CEA"/>
            <person name="William W."/>
        </authorList>
    </citation>
    <scope>NUCLEOTIDE SEQUENCE [LARGE SCALE GENOMIC DNA]</scope>
</reference>
<sequence>MGESEWEKEKPKLLKMIQEKQDQLNDFEKRFFPVTIDDEREALKEKNLLKHRDLLKSKIDTIKHEIEILQLKKKLKELEEENASLSLSSKNS</sequence>
<protein>
    <submittedName>
        <fullName evidence="2">Uncharacterized protein</fullName>
    </submittedName>
</protein>
<keyword evidence="3" id="KW-1185">Reference proteome</keyword>